<dbReference type="Proteomes" id="UP001177023">
    <property type="component" value="Unassembled WGS sequence"/>
</dbReference>
<gene>
    <name evidence="1" type="ORF">MSPICULIGERA_LOCUS19721</name>
</gene>
<protein>
    <submittedName>
        <fullName evidence="1">Uncharacterized protein</fullName>
    </submittedName>
</protein>
<sequence>MRIMGPEEPEVDPDPEFNYADLESGSIFILRSEDGLDDLDLVIGNPTIPMRLDLSTLLRGASEVAEKEYSEWHVTKELGTEEAACKFVNRLLMALPPHAVRFDCRHGDGQQSPPKPLEPLLREELRLSRKPHGHRPSQRAPRILTFTTVCASRPSDRPVCRPIDLIEKLGAKISINDRIEIYRCDTMVYRTPNSQGKDEVRIYLAQNCEDMNAEWRMEKVLHEKQRKNSGRPENWIKEWPIAEELKTD</sequence>
<keyword evidence="2" id="KW-1185">Reference proteome</keyword>
<evidence type="ECO:0000313" key="2">
    <source>
        <dbReference type="Proteomes" id="UP001177023"/>
    </source>
</evidence>
<accession>A0AA36D8B4</accession>
<comment type="caution">
    <text evidence="1">The sequence shown here is derived from an EMBL/GenBank/DDBJ whole genome shotgun (WGS) entry which is preliminary data.</text>
</comment>
<reference evidence="1" key="1">
    <citation type="submission" date="2023-06" db="EMBL/GenBank/DDBJ databases">
        <authorList>
            <person name="Delattre M."/>
        </authorList>
    </citation>
    <scope>NUCLEOTIDE SEQUENCE</scope>
    <source>
        <strain evidence="1">AF72</strain>
    </source>
</reference>
<feature type="non-terminal residue" evidence="1">
    <location>
        <position position="1"/>
    </location>
</feature>
<evidence type="ECO:0000313" key="1">
    <source>
        <dbReference type="EMBL" id="CAJ0581564.1"/>
    </source>
</evidence>
<organism evidence="1 2">
    <name type="scientific">Mesorhabditis spiculigera</name>
    <dbReference type="NCBI Taxonomy" id="96644"/>
    <lineage>
        <taxon>Eukaryota</taxon>
        <taxon>Metazoa</taxon>
        <taxon>Ecdysozoa</taxon>
        <taxon>Nematoda</taxon>
        <taxon>Chromadorea</taxon>
        <taxon>Rhabditida</taxon>
        <taxon>Rhabditina</taxon>
        <taxon>Rhabditomorpha</taxon>
        <taxon>Rhabditoidea</taxon>
        <taxon>Rhabditidae</taxon>
        <taxon>Mesorhabditinae</taxon>
        <taxon>Mesorhabditis</taxon>
    </lineage>
</organism>
<name>A0AA36D8B4_9BILA</name>
<proteinExistence type="predicted"/>
<dbReference type="EMBL" id="CATQJA010002663">
    <property type="protein sequence ID" value="CAJ0581564.1"/>
    <property type="molecule type" value="Genomic_DNA"/>
</dbReference>
<dbReference type="AlphaFoldDB" id="A0AA36D8B4"/>